<dbReference type="Proteomes" id="UP000017396">
    <property type="component" value="Chromosome"/>
</dbReference>
<dbReference type="HOGENOM" id="CLU_1407013_0_0_3"/>
<keyword evidence="2" id="KW-1185">Reference proteome</keyword>
<dbReference type="STRING" id="1183438.GKIL_0392"/>
<gene>
    <name evidence="1" type="ORF">GKIL_0392</name>
</gene>
<evidence type="ECO:0000313" key="1">
    <source>
        <dbReference type="EMBL" id="AGY56639.1"/>
    </source>
</evidence>
<accession>U5QG71</accession>
<evidence type="ECO:0000313" key="2">
    <source>
        <dbReference type="Proteomes" id="UP000017396"/>
    </source>
</evidence>
<reference evidence="1 2" key="1">
    <citation type="journal article" date="2013" name="PLoS ONE">
        <title>Cultivation and Complete Genome Sequencing of Gloeobacter kilaueensis sp. nov., from a Lava Cave in Kilauea Caldera, Hawai'i.</title>
        <authorList>
            <person name="Saw J.H."/>
            <person name="Schatz M."/>
            <person name="Brown M.V."/>
            <person name="Kunkel D.D."/>
            <person name="Foster J.S."/>
            <person name="Shick H."/>
            <person name="Christensen S."/>
            <person name="Hou S."/>
            <person name="Wan X."/>
            <person name="Donachie S.P."/>
        </authorList>
    </citation>
    <scope>NUCLEOTIDE SEQUENCE [LARGE SCALE GENOMIC DNA]</scope>
    <source>
        <strain evidence="2">JS</strain>
    </source>
</reference>
<dbReference type="EMBL" id="CP003587">
    <property type="protein sequence ID" value="AGY56639.1"/>
    <property type="molecule type" value="Genomic_DNA"/>
</dbReference>
<dbReference type="KEGG" id="glj:GKIL_0392"/>
<sequence>MSQINDLIQKHGTASSIVTVTGEAFNPYAAASVDQIAQAVLEAENPALAVALQQLADPTSNPYSQAGWNPAAQRALEQANPQKAVALFKGAGEKADPFPAEDTARQHRLSQEHPEIYKALKSEHELRTGNPWLPESNNLTHQAMIESQNPERAQQLKKQAERTILDRQVAAIHEQQAKQNAEAEAQIRRLQNR</sequence>
<protein>
    <submittedName>
        <fullName evidence="1">Uncharacterized protein</fullName>
    </submittedName>
</protein>
<name>U5QG71_GLOK1</name>
<organism evidence="1 2">
    <name type="scientific">Gloeobacter kilaueensis (strain ATCC BAA-2537 / CCAP 1431/1 / ULC 316 / JS1)</name>
    <dbReference type="NCBI Taxonomy" id="1183438"/>
    <lineage>
        <taxon>Bacteria</taxon>
        <taxon>Bacillati</taxon>
        <taxon>Cyanobacteriota</taxon>
        <taxon>Cyanophyceae</taxon>
        <taxon>Gloeobacterales</taxon>
        <taxon>Gloeobacteraceae</taxon>
        <taxon>Gloeobacter</taxon>
    </lineage>
</organism>
<dbReference type="AlphaFoldDB" id="U5QG71"/>
<proteinExistence type="predicted"/>
<dbReference type="RefSeq" id="WP_023171660.1">
    <property type="nucleotide sequence ID" value="NC_022600.1"/>
</dbReference>